<proteinExistence type="predicted"/>
<evidence type="ECO:0000313" key="2">
    <source>
        <dbReference type="EMBL" id="QEK14664.1"/>
    </source>
</evidence>
<dbReference type="KEGG" id="them:FPV09_05655"/>
<dbReference type="GeneID" id="41609320"/>
<organism evidence="2 3">
    <name type="scientific">Thermococcus aciditolerans</name>
    <dbReference type="NCBI Taxonomy" id="2598455"/>
    <lineage>
        <taxon>Archaea</taxon>
        <taxon>Methanobacteriati</taxon>
        <taxon>Methanobacteriota</taxon>
        <taxon>Thermococci</taxon>
        <taxon>Thermococcales</taxon>
        <taxon>Thermococcaceae</taxon>
        <taxon>Thermococcus</taxon>
    </lineage>
</organism>
<name>A0A5C0SMK2_9EURY</name>
<evidence type="ECO:0000313" key="3">
    <source>
        <dbReference type="Proteomes" id="UP000322631"/>
    </source>
</evidence>
<sequence length="376" mass="41643">MKKFRTVLVVFLVFLVFVSVSGCLGGGEEESPTTSESPTDAGSHTTSAGTGGTTGGGGYSTTESPGGTTTPETTTETETETGTSEYASWANPWDAYNPIQIDGEQYLITSIKYKLRIRTEEGGPIYEYEIEKSRKPTKIHVYGNKIDMETGEQEKADLGEFEVYEYYGKITPINAEDMNSTFEYRLWVTERTSDTDTFFLFPSLDFLTLYASLYSGAGNTVGVWMKYGDQVFEFYNPAAVGEMSVAPYQEGDINMLSNIADIESIYMSWYGFYNFGFWTALEDENIYQETTGSWGVMGYQYNYEVKPDGTMTIGGKDFKVSKVSWTYTFGGITGQGEAVLAANLPVPIEAKGVFIEQGGANVFTHVKIEDIVFEKV</sequence>
<protein>
    <submittedName>
        <fullName evidence="2">Uncharacterized protein</fullName>
    </submittedName>
</protein>
<gene>
    <name evidence="2" type="ORF">FPV09_05655</name>
</gene>
<feature type="compositionally biased region" description="Low complexity" evidence="1">
    <location>
        <begin position="60"/>
        <end position="86"/>
    </location>
</feature>
<dbReference type="PROSITE" id="PS51257">
    <property type="entry name" value="PROKAR_LIPOPROTEIN"/>
    <property type="match status" value="1"/>
</dbReference>
<feature type="region of interest" description="Disordered" evidence="1">
    <location>
        <begin position="26"/>
        <end position="86"/>
    </location>
</feature>
<reference evidence="2 3" key="1">
    <citation type="submission" date="2019-07" db="EMBL/GenBank/DDBJ databases">
        <title>Complete genome of Thermococcus acidophilus.</title>
        <authorList>
            <person name="Li X."/>
        </authorList>
    </citation>
    <scope>NUCLEOTIDE SEQUENCE [LARGE SCALE GENOMIC DNA]</scope>
    <source>
        <strain evidence="2 3">SY113</strain>
    </source>
</reference>
<dbReference type="Proteomes" id="UP000322631">
    <property type="component" value="Chromosome"/>
</dbReference>
<feature type="compositionally biased region" description="Gly residues" evidence="1">
    <location>
        <begin position="49"/>
        <end position="59"/>
    </location>
</feature>
<accession>A0A5C0SMK2</accession>
<evidence type="ECO:0000256" key="1">
    <source>
        <dbReference type="SAM" id="MobiDB-lite"/>
    </source>
</evidence>
<dbReference type="RefSeq" id="WP_148882683.1">
    <property type="nucleotide sequence ID" value="NZ_CP041932.1"/>
</dbReference>
<dbReference type="EMBL" id="CP041932">
    <property type="protein sequence ID" value="QEK14664.1"/>
    <property type="molecule type" value="Genomic_DNA"/>
</dbReference>
<dbReference type="AlphaFoldDB" id="A0A5C0SMK2"/>
<keyword evidence="3" id="KW-1185">Reference proteome</keyword>